<dbReference type="GeneID" id="34460995"/>
<dbReference type="CDD" id="cd00067">
    <property type="entry name" value="GAL4"/>
    <property type="match status" value="1"/>
</dbReference>
<dbReference type="Pfam" id="PF04082">
    <property type="entry name" value="Fungal_trans"/>
    <property type="match status" value="1"/>
</dbReference>
<evidence type="ECO:0000256" key="6">
    <source>
        <dbReference type="SAM" id="MobiDB-lite"/>
    </source>
</evidence>
<dbReference type="InterPro" id="IPR007219">
    <property type="entry name" value="XnlR_reg_dom"/>
</dbReference>
<dbReference type="AlphaFoldDB" id="A0A1L9VJ67"/>
<feature type="compositionally biased region" description="Low complexity" evidence="6">
    <location>
        <begin position="22"/>
        <end position="46"/>
    </location>
</feature>
<accession>A0A1L9VJ67</accession>
<name>A0A1L9VJ67_ASPGL</name>
<keyword evidence="1" id="KW-0479">Metal-binding</keyword>
<feature type="region of interest" description="Disordered" evidence="6">
    <location>
        <begin position="1"/>
        <end position="70"/>
    </location>
</feature>
<dbReference type="VEuPathDB" id="FungiDB:ASPGLDRAFT_367799"/>
<dbReference type="SUPFAM" id="SSF57701">
    <property type="entry name" value="Zn2/Cys6 DNA-binding domain"/>
    <property type="match status" value="1"/>
</dbReference>
<evidence type="ECO:0000256" key="5">
    <source>
        <dbReference type="ARBA" id="ARBA00023242"/>
    </source>
</evidence>
<dbReference type="InterPro" id="IPR001138">
    <property type="entry name" value="Zn2Cys6_DnaBD"/>
</dbReference>
<dbReference type="CDD" id="cd12148">
    <property type="entry name" value="fungal_TF_MHR"/>
    <property type="match status" value="1"/>
</dbReference>
<dbReference type="GO" id="GO:0008270">
    <property type="term" value="F:zinc ion binding"/>
    <property type="evidence" value="ECO:0007669"/>
    <property type="project" value="InterPro"/>
</dbReference>
<dbReference type="RefSeq" id="XP_022400665.1">
    <property type="nucleotide sequence ID" value="XM_022544734.1"/>
</dbReference>
<dbReference type="Gene3D" id="4.10.240.10">
    <property type="entry name" value="Zn(2)-C6 fungal-type DNA-binding domain"/>
    <property type="match status" value="1"/>
</dbReference>
<dbReference type="SMART" id="SM00066">
    <property type="entry name" value="GAL4"/>
    <property type="match status" value="1"/>
</dbReference>
<dbReference type="PANTHER" id="PTHR47256">
    <property type="entry name" value="ZN(II)2CYS6 TRANSCRIPTION FACTOR (EUROFUNG)-RELATED"/>
    <property type="match status" value="1"/>
</dbReference>
<protein>
    <recommendedName>
        <fullName evidence="7">Zn(2)-C6 fungal-type domain-containing protein</fullName>
    </recommendedName>
</protein>
<dbReference type="STRING" id="1160497.A0A1L9VJ67"/>
<dbReference type="PANTHER" id="PTHR47256:SF9">
    <property type="entry name" value="ZN(II)2CYS6 TRANSCRIPTION FACTOR (EUROFUNG)"/>
    <property type="match status" value="1"/>
</dbReference>
<gene>
    <name evidence="8" type="ORF">ASPGLDRAFT_367799</name>
</gene>
<evidence type="ECO:0000313" key="8">
    <source>
        <dbReference type="EMBL" id="OJJ83967.1"/>
    </source>
</evidence>
<feature type="region of interest" description="Disordered" evidence="6">
    <location>
        <begin position="555"/>
        <end position="575"/>
    </location>
</feature>
<keyword evidence="4" id="KW-0804">Transcription</keyword>
<dbReference type="PROSITE" id="PS00463">
    <property type="entry name" value="ZN2_CY6_FUNGAL_1"/>
    <property type="match status" value="1"/>
</dbReference>
<evidence type="ECO:0000313" key="9">
    <source>
        <dbReference type="Proteomes" id="UP000184300"/>
    </source>
</evidence>
<dbReference type="Pfam" id="PF00172">
    <property type="entry name" value="Zn_clus"/>
    <property type="match status" value="1"/>
</dbReference>
<evidence type="ECO:0000259" key="7">
    <source>
        <dbReference type="PROSITE" id="PS50048"/>
    </source>
</evidence>
<dbReference type="InterPro" id="IPR036864">
    <property type="entry name" value="Zn2-C6_fun-type_DNA-bd_sf"/>
</dbReference>
<proteinExistence type="predicted"/>
<dbReference type="GO" id="GO:0006351">
    <property type="term" value="P:DNA-templated transcription"/>
    <property type="evidence" value="ECO:0007669"/>
    <property type="project" value="InterPro"/>
</dbReference>
<dbReference type="Proteomes" id="UP000184300">
    <property type="component" value="Unassembled WGS sequence"/>
</dbReference>
<feature type="compositionally biased region" description="Gly residues" evidence="6">
    <location>
        <begin position="47"/>
        <end position="68"/>
    </location>
</feature>
<keyword evidence="2" id="KW-0805">Transcription regulation</keyword>
<organism evidence="8 9">
    <name type="scientific">Aspergillus glaucus CBS 516.65</name>
    <dbReference type="NCBI Taxonomy" id="1160497"/>
    <lineage>
        <taxon>Eukaryota</taxon>
        <taxon>Fungi</taxon>
        <taxon>Dikarya</taxon>
        <taxon>Ascomycota</taxon>
        <taxon>Pezizomycotina</taxon>
        <taxon>Eurotiomycetes</taxon>
        <taxon>Eurotiomycetidae</taxon>
        <taxon>Eurotiales</taxon>
        <taxon>Aspergillaceae</taxon>
        <taxon>Aspergillus</taxon>
        <taxon>Aspergillus subgen. Aspergillus</taxon>
    </lineage>
</organism>
<sequence length="760" mass="85379">MNDSQYYRQIAPGPSPTSEEAPSLPSPSGESRSSIAYSAGSTAGGPSSSGGGSGQGPTSAGGGSGNGGSSQWKKRVSTACLACKKSKRKCSGTAPCDNCRAFNRVCVFDESLDQRRRVAAKRTADELTYHRDLLNDLFKLIRAADESHALKLLEIIRKDASAEEIRSYVDETLANLDSATSNSKGSNKEMVNKLEDVRQMLNVEGTGPSFRRKVMDIHFLCDEAPCKVPAKPWTTVTEDDDLVSHLISLYFTWDYPFYSFLDRDVFLRHMAMGNLETEFCSPFLVNAILANACHFSEFTEAYVVPGDILTKGADFFAEAERLRQQETAKIGLCSLQGTLCLYERYALSEDDDMGYLMLHQAIRAGETLGLIGDKGAKMIPEQLSFDMDTSLRRTAWGLFHIDTVIHTSFLRPSLVAKVNMNRIDRNGSTDSDLWIPYPSHRNARSAYLSQYFDETCNISEIALDISKELFSEDRSVTSASQRRQVKENLYERLRRWHGALPRIFGPETKPPPYIILLRYVSLVYTFGNMTYYDRMRYYTLVINIFACNADDDVSSTTSDAPKTPESEPRHSPNSKYNAWELTQSAARGIASLTRLHRREYGMTRAHYFAMYAINLALFAMLESESFDILDPDFLSLSSSFSVIASRSHLGRNLFHIFRQSVRSKSQGKRIRESSGVSEELKELFDEDSTAKGQNWLDDYAKGLEKLNQDDRYNGLGNGSHNGEDLQEYPGLGLFDMLDRYESLSLGKDEIVAERNKQEEW</sequence>
<keyword evidence="5" id="KW-0539">Nucleus</keyword>
<feature type="domain" description="Zn(2)-C6 fungal-type" evidence="7">
    <location>
        <begin position="79"/>
        <end position="108"/>
    </location>
</feature>
<keyword evidence="3" id="KW-0238">DNA-binding</keyword>
<dbReference type="PROSITE" id="PS50048">
    <property type="entry name" value="ZN2_CY6_FUNGAL_2"/>
    <property type="match status" value="1"/>
</dbReference>
<dbReference type="InterPro" id="IPR053187">
    <property type="entry name" value="Notoamide_regulator"/>
</dbReference>
<evidence type="ECO:0000256" key="2">
    <source>
        <dbReference type="ARBA" id="ARBA00023015"/>
    </source>
</evidence>
<dbReference type="GO" id="GO:0003677">
    <property type="term" value="F:DNA binding"/>
    <property type="evidence" value="ECO:0007669"/>
    <property type="project" value="UniProtKB-KW"/>
</dbReference>
<evidence type="ECO:0000256" key="4">
    <source>
        <dbReference type="ARBA" id="ARBA00023163"/>
    </source>
</evidence>
<dbReference type="OrthoDB" id="2593732at2759"/>
<reference evidence="9" key="1">
    <citation type="journal article" date="2017" name="Genome Biol.">
        <title>Comparative genomics reveals high biological diversity and specific adaptations in the industrially and medically important fungal genus Aspergillus.</title>
        <authorList>
            <person name="de Vries R.P."/>
            <person name="Riley R."/>
            <person name="Wiebenga A."/>
            <person name="Aguilar-Osorio G."/>
            <person name="Amillis S."/>
            <person name="Uchima C.A."/>
            <person name="Anderluh G."/>
            <person name="Asadollahi M."/>
            <person name="Askin M."/>
            <person name="Barry K."/>
            <person name="Battaglia E."/>
            <person name="Bayram O."/>
            <person name="Benocci T."/>
            <person name="Braus-Stromeyer S.A."/>
            <person name="Caldana C."/>
            <person name="Canovas D."/>
            <person name="Cerqueira G.C."/>
            <person name="Chen F."/>
            <person name="Chen W."/>
            <person name="Choi C."/>
            <person name="Clum A."/>
            <person name="Dos Santos R.A."/>
            <person name="Damasio A.R."/>
            <person name="Diallinas G."/>
            <person name="Emri T."/>
            <person name="Fekete E."/>
            <person name="Flipphi M."/>
            <person name="Freyberg S."/>
            <person name="Gallo A."/>
            <person name="Gournas C."/>
            <person name="Habgood R."/>
            <person name="Hainaut M."/>
            <person name="Harispe M.L."/>
            <person name="Henrissat B."/>
            <person name="Hilden K.S."/>
            <person name="Hope R."/>
            <person name="Hossain A."/>
            <person name="Karabika E."/>
            <person name="Karaffa L."/>
            <person name="Karanyi Z."/>
            <person name="Krasevec N."/>
            <person name="Kuo A."/>
            <person name="Kusch H."/>
            <person name="LaButti K."/>
            <person name="Lagendijk E.L."/>
            <person name="Lapidus A."/>
            <person name="Levasseur A."/>
            <person name="Lindquist E."/>
            <person name="Lipzen A."/>
            <person name="Logrieco A.F."/>
            <person name="MacCabe A."/>
            <person name="Maekelae M.R."/>
            <person name="Malavazi I."/>
            <person name="Melin P."/>
            <person name="Meyer V."/>
            <person name="Mielnichuk N."/>
            <person name="Miskei M."/>
            <person name="Molnar A.P."/>
            <person name="Mule G."/>
            <person name="Ngan C.Y."/>
            <person name="Orejas M."/>
            <person name="Orosz E."/>
            <person name="Ouedraogo J.P."/>
            <person name="Overkamp K.M."/>
            <person name="Park H.-S."/>
            <person name="Perrone G."/>
            <person name="Piumi F."/>
            <person name="Punt P.J."/>
            <person name="Ram A.F."/>
            <person name="Ramon A."/>
            <person name="Rauscher S."/>
            <person name="Record E."/>
            <person name="Riano-Pachon D.M."/>
            <person name="Robert V."/>
            <person name="Roehrig J."/>
            <person name="Ruller R."/>
            <person name="Salamov A."/>
            <person name="Salih N.S."/>
            <person name="Samson R.A."/>
            <person name="Sandor E."/>
            <person name="Sanguinetti M."/>
            <person name="Schuetze T."/>
            <person name="Sepcic K."/>
            <person name="Shelest E."/>
            <person name="Sherlock G."/>
            <person name="Sophianopoulou V."/>
            <person name="Squina F.M."/>
            <person name="Sun H."/>
            <person name="Susca A."/>
            <person name="Todd R.B."/>
            <person name="Tsang A."/>
            <person name="Unkles S.E."/>
            <person name="van de Wiele N."/>
            <person name="van Rossen-Uffink D."/>
            <person name="Oliveira J.V."/>
            <person name="Vesth T.C."/>
            <person name="Visser J."/>
            <person name="Yu J.-H."/>
            <person name="Zhou M."/>
            <person name="Andersen M.R."/>
            <person name="Archer D.B."/>
            <person name="Baker S.E."/>
            <person name="Benoit I."/>
            <person name="Brakhage A.A."/>
            <person name="Braus G.H."/>
            <person name="Fischer R."/>
            <person name="Frisvad J.C."/>
            <person name="Goldman G.H."/>
            <person name="Houbraken J."/>
            <person name="Oakley B."/>
            <person name="Pocsi I."/>
            <person name="Scazzocchio C."/>
            <person name="Seiboth B."/>
            <person name="vanKuyk P.A."/>
            <person name="Wortman J."/>
            <person name="Dyer P.S."/>
            <person name="Grigoriev I.V."/>
        </authorList>
    </citation>
    <scope>NUCLEOTIDE SEQUENCE [LARGE SCALE GENOMIC DNA]</scope>
    <source>
        <strain evidence="9">CBS 516.65</strain>
    </source>
</reference>
<keyword evidence="9" id="KW-1185">Reference proteome</keyword>
<dbReference type="GO" id="GO:0000981">
    <property type="term" value="F:DNA-binding transcription factor activity, RNA polymerase II-specific"/>
    <property type="evidence" value="ECO:0007669"/>
    <property type="project" value="InterPro"/>
</dbReference>
<evidence type="ECO:0000256" key="3">
    <source>
        <dbReference type="ARBA" id="ARBA00023125"/>
    </source>
</evidence>
<evidence type="ECO:0000256" key="1">
    <source>
        <dbReference type="ARBA" id="ARBA00022723"/>
    </source>
</evidence>
<dbReference type="EMBL" id="KV878898">
    <property type="protein sequence ID" value="OJJ83967.1"/>
    <property type="molecule type" value="Genomic_DNA"/>
</dbReference>